<proteinExistence type="predicted"/>
<dbReference type="PANTHER" id="PTHR33355:SF10">
    <property type="entry name" value="EGF-LIKE DOMAIN-CONTAINING PROTEIN"/>
    <property type="match status" value="1"/>
</dbReference>
<feature type="chain" id="PRO_5001657359" description="non-specific serine/threonine protein kinase" evidence="7">
    <location>
        <begin position="27"/>
        <end position="301"/>
    </location>
</feature>
<keyword evidence="3 7" id="KW-0732">Signal</keyword>
<dbReference type="InterPro" id="IPR032872">
    <property type="entry name" value="WAK_assoc_C"/>
</dbReference>
<dbReference type="PROSITE" id="PS51257">
    <property type="entry name" value="PROKAR_LIPOPROTEIN"/>
    <property type="match status" value="1"/>
</dbReference>
<evidence type="ECO:0000256" key="5">
    <source>
        <dbReference type="ARBA" id="ARBA00047899"/>
    </source>
</evidence>
<dbReference type="Pfam" id="PF13947">
    <property type="entry name" value="GUB_WAK_bind"/>
    <property type="match status" value="1"/>
</dbReference>
<evidence type="ECO:0000256" key="2">
    <source>
        <dbReference type="ARBA" id="ARBA00012513"/>
    </source>
</evidence>
<dbReference type="GO" id="GO:0030247">
    <property type="term" value="F:polysaccharide binding"/>
    <property type="evidence" value="ECO:0007669"/>
    <property type="project" value="InterPro"/>
</dbReference>
<dbReference type="Pfam" id="PF14380">
    <property type="entry name" value="WAK_assoc"/>
    <property type="match status" value="1"/>
</dbReference>
<evidence type="ECO:0000256" key="6">
    <source>
        <dbReference type="ARBA" id="ARBA00048679"/>
    </source>
</evidence>
<dbReference type="EC" id="2.7.11.1" evidence="2"/>
<dbReference type="EMBL" id="HG739089">
    <property type="protein sequence ID" value="CDP00260.1"/>
    <property type="molecule type" value="Genomic_DNA"/>
</dbReference>
<keyword evidence="4" id="KW-0325">Glycoprotein</keyword>
<dbReference type="STRING" id="49390.A0A068TVG1"/>
<keyword evidence="11" id="KW-1185">Reference proteome</keyword>
<dbReference type="OrthoDB" id="1933476at2759"/>
<dbReference type="PANTHER" id="PTHR33355">
    <property type="entry name" value="WALL-ASSOCIATED RECEPTOR KINASE CARBOXY-TERMINAL PROTEIN-RELATED"/>
    <property type="match status" value="1"/>
</dbReference>
<evidence type="ECO:0000313" key="10">
    <source>
        <dbReference type="EMBL" id="CDP00260.1"/>
    </source>
</evidence>
<evidence type="ECO:0000256" key="1">
    <source>
        <dbReference type="ARBA" id="ARBA00004167"/>
    </source>
</evidence>
<organism evidence="10 11">
    <name type="scientific">Coffea canephora</name>
    <name type="common">Robusta coffee</name>
    <dbReference type="NCBI Taxonomy" id="49390"/>
    <lineage>
        <taxon>Eukaryota</taxon>
        <taxon>Viridiplantae</taxon>
        <taxon>Streptophyta</taxon>
        <taxon>Embryophyta</taxon>
        <taxon>Tracheophyta</taxon>
        <taxon>Spermatophyta</taxon>
        <taxon>Magnoliopsida</taxon>
        <taxon>eudicotyledons</taxon>
        <taxon>Gunneridae</taxon>
        <taxon>Pentapetalae</taxon>
        <taxon>asterids</taxon>
        <taxon>lamiids</taxon>
        <taxon>Gentianales</taxon>
        <taxon>Rubiaceae</taxon>
        <taxon>Ixoroideae</taxon>
        <taxon>Gardenieae complex</taxon>
        <taxon>Bertiereae - Coffeeae clade</taxon>
        <taxon>Coffeeae</taxon>
        <taxon>Coffea</taxon>
    </lineage>
</organism>
<dbReference type="Gramene" id="CDP00260">
    <property type="protein sequence ID" value="CDP00260"/>
    <property type="gene ID" value="GSCOC_T00032144001"/>
</dbReference>
<comment type="catalytic activity">
    <reaction evidence="5">
        <text>L-threonyl-[protein] + ATP = O-phospho-L-threonyl-[protein] + ADP + H(+)</text>
        <dbReference type="Rhea" id="RHEA:46608"/>
        <dbReference type="Rhea" id="RHEA-COMP:11060"/>
        <dbReference type="Rhea" id="RHEA-COMP:11605"/>
        <dbReference type="ChEBI" id="CHEBI:15378"/>
        <dbReference type="ChEBI" id="CHEBI:30013"/>
        <dbReference type="ChEBI" id="CHEBI:30616"/>
        <dbReference type="ChEBI" id="CHEBI:61977"/>
        <dbReference type="ChEBI" id="CHEBI:456216"/>
        <dbReference type="EC" id="2.7.11.1"/>
    </reaction>
</comment>
<evidence type="ECO:0000256" key="4">
    <source>
        <dbReference type="ARBA" id="ARBA00023180"/>
    </source>
</evidence>
<comment type="subcellular location">
    <subcellularLocation>
        <location evidence="1">Membrane</location>
        <topology evidence="1">Single-pass membrane protein</topology>
    </subcellularLocation>
</comment>
<dbReference type="Proteomes" id="UP000295252">
    <property type="component" value="Chromosome III"/>
</dbReference>
<feature type="domain" description="Wall-associated receptor kinase C-terminal" evidence="9">
    <location>
        <begin position="208"/>
        <end position="259"/>
    </location>
</feature>
<dbReference type="AlphaFoldDB" id="A0A068TVG1"/>
<reference evidence="11" key="1">
    <citation type="journal article" date="2014" name="Science">
        <title>The coffee genome provides insight into the convergent evolution of caffeine biosynthesis.</title>
        <authorList>
            <person name="Denoeud F."/>
            <person name="Carretero-Paulet L."/>
            <person name="Dereeper A."/>
            <person name="Droc G."/>
            <person name="Guyot R."/>
            <person name="Pietrella M."/>
            <person name="Zheng C."/>
            <person name="Alberti A."/>
            <person name="Anthony F."/>
            <person name="Aprea G."/>
            <person name="Aury J.M."/>
            <person name="Bento P."/>
            <person name="Bernard M."/>
            <person name="Bocs S."/>
            <person name="Campa C."/>
            <person name="Cenci A."/>
            <person name="Combes M.C."/>
            <person name="Crouzillat D."/>
            <person name="Da Silva C."/>
            <person name="Daddiego L."/>
            <person name="De Bellis F."/>
            <person name="Dussert S."/>
            <person name="Garsmeur O."/>
            <person name="Gayraud T."/>
            <person name="Guignon V."/>
            <person name="Jahn K."/>
            <person name="Jamilloux V."/>
            <person name="Joet T."/>
            <person name="Labadie K."/>
            <person name="Lan T."/>
            <person name="Leclercq J."/>
            <person name="Lepelley M."/>
            <person name="Leroy T."/>
            <person name="Li L.T."/>
            <person name="Librado P."/>
            <person name="Lopez L."/>
            <person name="Munoz A."/>
            <person name="Noel B."/>
            <person name="Pallavicini A."/>
            <person name="Perrotta G."/>
            <person name="Poncet V."/>
            <person name="Pot D."/>
            <person name="Priyono X."/>
            <person name="Rigoreau M."/>
            <person name="Rouard M."/>
            <person name="Rozas J."/>
            <person name="Tranchant-Dubreuil C."/>
            <person name="VanBuren R."/>
            <person name="Zhang Q."/>
            <person name="Andrade A.C."/>
            <person name="Argout X."/>
            <person name="Bertrand B."/>
            <person name="de Kochko A."/>
            <person name="Graziosi G."/>
            <person name="Henry R.J."/>
            <person name="Jayarama X."/>
            <person name="Ming R."/>
            <person name="Nagai C."/>
            <person name="Rounsley S."/>
            <person name="Sankoff D."/>
            <person name="Giuliano G."/>
            <person name="Albert V.A."/>
            <person name="Wincker P."/>
            <person name="Lashermes P."/>
        </authorList>
    </citation>
    <scope>NUCLEOTIDE SEQUENCE [LARGE SCALE GENOMIC DNA]</scope>
    <source>
        <strain evidence="11">cv. DH200-94</strain>
    </source>
</reference>
<dbReference type="PhylomeDB" id="A0A068TVG1"/>
<dbReference type="OMA" id="LDWNAPF"/>
<dbReference type="InterPro" id="IPR025287">
    <property type="entry name" value="WAK_GUB"/>
</dbReference>
<dbReference type="GO" id="GO:0004674">
    <property type="term" value="F:protein serine/threonine kinase activity"/>
    <property type="evidence" value="ECO:0007669"/>
    <property type="project" value="UniProtKB-EC"/>
</dbReference>
<protein>
    <recommendedName>
        <fullName evidence="2">non-specific serine/threonine protein kinase</fullName>
        <ecNumber evidence="2">2.7.11.1</ecNumber>
    </recommendedName>
</protein>
<accession>A0A068TVG1</accession>
<evidence type="ECO:0000256" key="3">
    <source>
        <dbReference type="ARBA" id="ARBA00022729"/>
    </source>
</evidence>
<evidence type="ECO:0000259" key="8">
    <source>
        <dbReference type="Pfam" id="PF13947"/>
    </source>
</evidence>
<name>A0A068TVG1_COFCA</name>
<dbReference type="InParanoid" id="A0A068TVG1"/>
<dbReference type="FunCoup" id="A0A068TVG1">
    <property type="interactions" value="294"/>
</dbReference>
<evidence type="ECO:0000259" key="9">
    <source>
        <dbReference type="Pfam" id="PF14380"/>
    </source>
</evidence>
<comment type="catalytic activity">
    <reaction evidence="6">
        <text>L-seryl-[protein] + ATP = O-phospho-L-seryl-[protein] + ADP + H(+)</text>
        <dbReference type="Rhea" id="RHEA:17989"/>
        <dbReference type="Rhea" id="RHEA-COMP:9863"/>
        <dbReference type="Rhea" id="RHEA-COMP:11604"/>
        <dbReference type="ChEBI" id="CHEBI:15378"/>
        <dbReference type="ChEBI" id="CHEBI:29999"/>
        <dbReference type="ChEBI" id="CHEBI:30616"/>
        <dbReference type="ChEBI" id="CHEBI:83421"/>
        <dbReference type="ChEBI" id="CHEBI:456216"/>
        <dbReference type="EC" id="2.7.11.1"/>
    </reaction>
</comment>
<feature type="domain" description="Wall-associated receptor kinase galacturonan-binding" evidence="8">
    <location>
        <begin position="29"/>
        <end position="89"/>
    </location>
</feature>
<evidence type="ECO:0000256" key="7">
    <source>
        <dbReference type="SAM" id="SignalP"/>
    </source>
</evidence>
<sequence length="301" mass="32833">MKINKISVNSIIIFTMLIVYVQPALGQACQKTCGSIPIKYPFGTGPGCGDPRFQSYVTCNQQQLTFSTHTGCYPVTSIDYNNQVLYITDPSMSTCSCSQPSKGFSLDWNAPFSFRDDVVFALLDCSTSASPIYKSIRASNSTTFPLCDPQGASVCSVLYSCQAISRLNIPVSTCCVYTPVDLGPSFEMDLQKLQCTAYSGLYGFNGQESNPDAWKYGVALNYKFNLNNDYPAMCANCEKSNGVCGYGGPYNSYVCNCPSGFNTSTDCFYGAAWSNGLRFYPWQTGIALVYSLAWFAILSAA</sequence>
<evidence type="ECO:0000313" key="11">
    <source>
        <dbReference type="Proteomes" id="UP000295252"/>
    </source>
</evidence>
<feature type="signal peptide" evidence="7">
    <location>
        <begin position="1"/>
        <end position="26"/>
    </location>
</feature>
<gene>
    <name evidence="10" type="ORF">GSCOC_T00032144001</name>
</gene>
<dbReference type="GO" id="GO:0016020">
    <property type="term" value="C:membrane"/>
    <property type="evidence" value="ECO:0007669"/>
    <property type="project" value="UniProtKB-SubCell"/>
</dbReference>